<evidence type="ECO:0000256" key="2">
    <source>
        <dbReference type="ARBA" id="ARBA00001946"/>
    </source>
</evidence>
<feature type="binding site" evidence="11">
    <location>
        <position position="117"/>
    </location>
    <ligand>
        <name>ATP</name>
        <dbReference type="ChEBI" id="CHEBI:30616"/>
    </ligand>
</feature>
<evidence type="ECO:0000256" key="4">
    <source>
        <dbReference type="ARBA" id="ARBA00022679"/>
    </source>
</evidence>
<feature type="binding site" evidence="11">
    <location>
        <position position="170"/>
    </location>
    <ligand>
        <name>ATP</name>
        <dbReference type="ChEBI" id="CHEBI:30616"/>
    </ligand>
</feature>
<evidence type="ECO:0000256" key="5">
    <source>
        <dbReference type="ARBA" id="ARBA00022723"/>
    </source>
</evidence>
<evidence type="ECO:0000256" key="10">
    <source>
        <dbReference type="ARBA" id="ARBA00022977"/>
    </source>
</evidence>
<accession>A0A6N2SDN0</accession>
<dbReference type="GO" id="GO:0009229">
    <property type="term" value="P:thiamine diphosphate biosynthetic process"/>
    <property type="evidence" value="ECO:0007669"/>
    <property type="project" value="UniProtKB-UniRule"/>
</dbReference>
<keyword evidence="9 11" id="KW-0460">Magnesium</keyword>
<comment type="pathway">
    <text evidence="3 11">Cofactor biosynthesis; thiamine diphosphate biosynthesis; 4-methyl-5-(2-phosphoethyl)-thiazole from 5-(2-hydroxyethyl)-4-methylthiazole: step 1/1.</text>
</comment>
<keyword evidence="6 11" id="KW-0547">Nucleotide-binding</keyword>
<dbReference type="EMBL" id="CACRTG010000003">
    <property type="protein sequence ID" value="VYS91074.1"/>
    <property type="molecule type" value="Genomic_DNA"/>
</dbReference>
<feature type="binding site" evidence="11">
    <location>
        <position position="197"/>
    </location>
    <ligand>
        <name>substrate</name>
    </ligand>
</feature>
<gene>
    <name evidence="11 12" type="primary">thiM</name>
    <name evidence="12" type="ORF">CNLFYP112_01263</name>
</gene>
<feature type="binding site" evidence="11">
    <location>
        <position position="41"/>
    </location>
    <ligand>
        <name>substrate</name>
    </ligand>
</feature>
<comment type="catalytic activity">
    <reaction evidence="1 11">
        <text>5-(2-hydroxyethyl)-4-methylthiazole + ATP = 4-methyl-5-(2-phosphooxyethyl)-thiazole + ADP + H(+)</text>
        <dbReference type="Rhea" id="RHEA:24212"/>
        <dbReference type="ChEBI" id="CHEBI:15378"/>
        <dbReference type="ChEBI" id="CHEBI:17957"/>
        <dbReference type="ChEBI" id="CHEBI:30616"/>
        <dbReference type="ChEBI" id="CHEBI:58296"/>
        <dbReference type="ChEBI" id="CHEBI:456216"/>
        <dbReference type="EC" id="2.7.1.50"/>
    </reaction>
</comment>
<dbReference type="NCBIfam" id="NF006830">
    <property type="entry name" value="PRK09355.1"/>
    <property type="match status" value="1"/>
</dbReference>
<dbReference type="PIRSF" id="PIRSF000513">
    <property type="entry name" value="Thz_kinase"/>
    <property type="match status" value="1"/>
</dbReference>
<evidence type="ECO:0000256" key="1">
    <source>
        <dbReference type="ARBA" id="ARBA00001771"/>
    </source>
</evidence>
<evidence type="ECO:0000256" key="11">
    <source>
        <dbReference type="HAMAP-Rule" id="MF_00228"/>
    </source>
</evidence>
<dbReference type="GO" id="GO:0009228">
    <property type="term" value="P:thiamine biosynthetic process"/>
    <property type="evidence" value="ECO:0007669"/>
    <property type="project" value="UniProtKB-KW"/>
</dbReference>
<protein>
    <recommendedName>
        <fullName evidence="11">Hydroxyethylthiazole kinase</fullName>
        <ecNumber evidence="11">2.7.1.50</ecNumber>
    </recommendedName>
    <alternativeName>
        <fullName evidence="11">4-methyl-5-beta-hydroxyethylthiazole kinase</fullName>
        <shortName evidence="11">TH kinase</shortName>
        <shortName evidence="11">Thz kinase</shortName>
    </alternativeName>
</protein>
<dbReference type="GO" id="GO:0000287">
    <property type="term" value="F:magnesium ion binding"/>
    <property type="evidence" value="ECO:0007669"/>
    <property type="project" value="UniProtKB-UniRule"/>
</dbReference>
<dbReference type="Pfam" id="PF02110">
    <property type="entry name" value="HK"/>
    <property type="match status" value="1"/>
</dbReference>
<evidence type="ECO:0000256" key="7">
    <source>
        <dbReference type="ARBA" id="ARBA00022777"/>
    </source>
</evidence>
<dbReference type="Gene3D" id="3.40.1190.20">
    <property type="match status" value="1"/>
</dbReference>
<dbReference type="GO" id="GO:0005524">
    <property type="term" value="F:ATP binding"/>
    <property type="evidence" value="ECO:0007669"/>
    <property type="project" value="UniProtKB-UniRule"/>
</dbReference>
<dbReference type="EC" id="2.7.1.50" evidence="11"/>
<sequence length="283" mass="30633">MLELMSDQVRKHAPLIHNMTNRVSINDCANILLACGASPIMAEAIEEVEEITAMCDGLVLNMGMPNRQKIEAMKKAGKRANALHIPVVLDPVGVGASAFRREAVSELLKEVRFTVIRGNFSEIRTLMCGVCGTRGVDAEPADLMVEKNLYQNVKMVTAFAEKSGAVVAATGKNDIVSDGRKAYWIQNGHSKMQTVTGVGCQLSALAAAYVAANPKHTLEAVTAAVSAIGVCGELAYERMSDLDGNASYRNYLIDAVYRLDGKKLERLARVEKVNEDGEKSNEM</sequence>
<name>A0A6N2SDN0_9FIRM</name>
<dbReference type="PRINTS" id="PR01099">
    <property type="entry name" value="HYETHTZKNASE"/>
</dbReference>
<keyword evidence="10 11" id="KW-0784">Thiamine biosynthesis</keyword>
<comment type="similarity">
    <text evidence="11">Belongs to the Thz kinase family.</text>
</comment>
<comment type="function">
    <text evidence="11">Catalyzes the phosphorylation of the hydroxyl group of 4-methyl-5-beta-hydroxyethylthiazole (THZ).</text>
</comment>
<keyword evidence="4 11" id="KW-0808">Transferase</keyword>
<evidence type="ECO:0000256" key="8">
    <source>
        <dbReference type="ARBA" id="ARBA00022840"/>
    </source>
</evidence>
<dbReference type="HAMAP" id="MF_00228">
    <property type="entry name" value="Thz_kinase"/>
    <property type="match status" value="1"/>
</dbReference>
<dbReference type="InterPro" id="IPR029056">
    <property type="entry name" value="Ribokinase-like"/>
</dbReference>
<keyword evidence="8 11" id="KW-0067">ATP-binding</keyword>
<proteinExistence type="inferred from homology"/>
<dbReference type="CDD" id="cd01170">
    <property type="entry name" value="THZ_kinase"/>
    <property type="match status" value="1"/>
</dbReference>
<reference evidence="12" key="1">
    <citation type="submission" date="2019-11" db="EMBL/GenBank/DDBJ databases">
        <authorList>
            <person name="Feng L."/>
        </authorList>
    </citation>
    <scope>NUCLEOTIDE SEQUENCE</scope>
    <source>
        <strain evidence="12">CnexileLFYP112</strain>
    </source>
</reference>
<dbReference type="SUPFAM" id="SSF53613">
    <property type="entry name" value="Ribokinase-like"/>
    <property type="match status" value="1"/>
</dbReference>
<keyword evidence="5 11" id="KW-0479">Metal-binding</keyword>
<organism evidence="12">
    <name type="scientific">[Clostridium] nexile</name>
    <dbReference type="NCBI Taxonomy" id="29361"/>
    <lineage>
        <taxon>Bacteria</taxon>
        <taxon>Bacillati</taxon>
        <taxon>Bacillota</taxon>
        <taxon>Clostridia</taxon>
        <taxon>Lachnospirales</taxon>
        <taxon>Lachnospiraceae</taxon>
        <taxon>Tyzzerella</taxon>
    </lineage>
</organism>
<dbReference type="UniPathway" id="UPA00060">
    <property type="reaction ID" value="UER00139"/>
</dbReference>
<dbReference type="AlphaFoldDB" id="A0A6N2SDN0"/>
<evidence type="ECO:0000256" key="9">
    <source>
        <dbReference type="ARBA" id="ARBA00022842"/>
    </source>
</evidence>
<evidence type="ECO:0000256" key="3">
    <source>
        <dbReference type="ARBA" id="ARBA00004868"/>
    </source>
</evidence>
<keyword evidence="7 11" id="KW-0418">Kinase</keyword>
<evidence type="ECO:0000313" key="12">
    <source>
        <dbReference type="EMBL" id="VYS91074.1"/>
    </source>
</evidence>
<dbReference type="GO" id="GO:0004417">
    <property type="term" value="F:hydroxyethylthiazole kinase activity"/>
    <property type="evidence" value="ECO:0007669"/>
    <property type="project" value="UniProtKB-UniRule"/>
</dbReference>
<dbReference type="InterPro" id="IPR000417">
    <property type="entry name" value="Hyethyz_kinase"/>
</dbReference>
<comment type="cofactor">
    <cofactor evidence="2 11">
        <name>Mg(2+)</name>
        <dbReference type="ChEBI" id="CHEBI:18420"/>
    </cofactor>
</comment>
<evidence type="ECO:0000256" key="6">
    <source>
        <dbReference type="ARBA" id="ARBA00022741"/>
    </source>
</evidence>